<reference evidence="1 2" key="1">
    <citation type="journal article" date="2013" name="Front. Microbiol.">
        <title>Comparative genomic analyses of the cyanobacterium, Lyngbya aestuarii BL J, a powerful hydrogen producer.</title>
        <authorList>
            <person name="Kothari A."/>
            <person name="Vaughn M."/>
            <person name="Garcia-Pichel F."/>
        </authorList>
    </citation>
    <scope>NUCLEOTIDE SEQUENCE [LARGE SCALE GENOMIC DNA]</scope>
    <source>
        <strain evidence="1 2">BL J</strain>
    </source>
</reference>
<dbReference type="EMBL" id="AUZM01000017">
    <property type="protein sequence ID" value="ERT07839.1"/>
    <property type="molecule type" value="Genomic_DNA"/>
</dbReference>
<evidence type="ECO:0000313" key="1">
    <source>
        <dbReference type="EMBL" id="ERT07839.1"/>
    </source>
</evidence>
<keyword evidence="2" id="KW-1185">Reference proteome</keyword>
<dbReference type="Proteomes" id="UP000017127">
    <property type="component" value="Unassembled WGS sequence"/>
</dbReference>
<dbReference type="AlphaFoldDB" id="U7QIP0"/>
<gene>
    <name evidence="1" type="ORF">M595_2206</name>
</gene>
<sequence length="53" mass="5835">MGNLKQIYFITTVTELGEIRDFVGDSSDTDTLVFRCEAFAAEAKNCSLLTVPC</sequence>
<comment type="caution">
    <text evidence="1">The sequence shown here is derived from an EMBL/GenBank/DDBJ whole genome shotgun (WGS) entry which is preliminary data.</text>
</comment>
<name>U7QIP0_9CYAN</name>
<accession>U7QIP0</accession>
<organism evidence="1 2">
    <name type="scientific">Lyngbya aestuarii BL J</name>
    <dbReference type="NCBI Taxonomy" id="1348334"/>
    <lineage>
        <taxon>Bacteria</taxon>
        <taxon>Bacillati</taxon>
        <taxon>Cyanobacteriota</taxon>
        <taxon>Cyanophyceae</taxon>
        <taxon>Oscillatoriophycideae</taxon>
        <taxon>Oscillatoriales</taxon>
        <taxon>Microcoleaceae</taxon>
        <taxon>Lyngbya</taxon>
    </lineage>
</organism>
<proteinExistence type="predicted"/>
<protein>
    <submittedName>
        <fullName evidence="1">Uncharacterized protein</fullName>
    </submittedName>
</protein>
<evidence type="ECO:0000313" key="2">
    <source>
        <dbReference type="Proteomes" id="UP000017127"/>
    </source>
</evidence>